<evidence type="ECO:0000313" key="3">
    <source>
        <dbReference type="Proteomes" id="UP001253637"/>
    </source>
</evidence>
<dbReference type="Proteomes" id="UP001253637">
    <property type="component" value="Segment"/>
</dbReference>
<organism evidence="2 3">
    <name type="scientific">Pandoravirus japonicus</name>
    <dbReference type="NCBI Taxonomy" id="2823154"/>
    <lineage>
        <taxon>Viruses</taxon>
        <taxon>Pandoravirus</taxon>
    </lineage>
</organism>
<name>A0A811BNB7_9VIRU</name>
<proteinExistence type="predicted"/>
<dbReference type="EMBL" id="LC625835">
    <property type="protein sequence ID" value="BCU03393.1"/>
    <property type="molecule type" value="Genomic_DNA"/>
</dbReference>
<sequence>MAATHDDEVGARALSLPRPIVACATSLARGIMGRFGAAHDWSHVRRVMANAESLIADLAGRSRLSPPVIDRELVTLGCILHDVANPLYAAATFTTPDAVVSLCMGYLADRAHLVDEPERFAKLERIVRCASRADPGDGPGAPSTPCIELDLVRDADRLDALGPVGIARACMIGADRGWTLVGPHTPTVAEWVAAGRPALPPDGTVAAYIYGQVLAGPASTLATAAARARAPPLVSHVESYLDALVAQARSAA</sequence>
<protein>
    <submittedName>
        <fullName evidence="2">Phosphohydrolase</fullName>
    </submittedName>
</protein>
<dbReference type="SMART" id="SM00471">
    <property type="entry name" value="HDc"/>
    <property type="match status" value="1"/>
</dbReference>
<dbReference type="PANTHER" id="PTHR33594:SF1">
    <property type="entry name" value="HD_PDEASE DOMAIN-CONTAINING PROTEIN"/>
    <property type="match status" value="1"/>
</dbReference>
<evidence type="ECO:0000313" key="2">
    <source>
        <dbReference type="EMBL" id="BCU03393.1"/>
    </source>
</evidence>
<dbReference type="PANTHER" id="PTHR33594">
    <property type="entry name" value="SUPERFAMILY HYDROLASE, PUTATIVE (AFU_ORTHOLOGUE AFUA_1G03035)-RELATED"/>
    <property type="match status" value="1"/>
</dbReference>
<dbReference type="Gene3D" id="1.10.3210.50">
    <property type="match status" value="1"/>
</dbReference>
<reference evidence="2" key="1">
    <citation type="submission" date="2021-04" db="EMBL/GenBank/DDBJ databases">
        <title>Draft Genome Sequence of Pandoravirus japonicus, Isolated from the Sabaishi River of Niigata, Japan.</title>
        <authorList>
            <person name="Hosokawa N."/>
            <person name="Takahashi H."/>
            <person name="Aoki K."/>
            <person name="Takemura M."/>
        </authorList>
    </citation>
    <scope>NUCLEOTIDE SEQUENCE</scope>
</reference>
<feature type="domain" description="HD/PDEase" evidence="1">
    <location>
        <begin position="36"/>
        <end position="170"/>
    </location>
</feature>
<dbReference type="SUPFAM" id="SSF109604">
    <property type="entry name" value="HD-domain/PDEase-like"/>
    <property type="match status" value="1"/>
</dbReference>
<evidence type="ECO:0000259" key="1">
    <source>
        <dbReference type="SMART" id="SM00471"/>
    </source>
</evidence>
<dbReference type="CDD" id="cd00077">
    <property type="entry name" value="HDc"/>
    <property type="match status" value="1"/>
</dbReference>
<dbReference type="Pfam" id="PF01966">
    <property type="entry name" value="HD"/>
    <property type="match status" value="1"/>
</dbReference>
<dbReference type="InterPro" id="IPR003607">
    <property type="entry name" value="HD/PDEase_dom"/>
</dbReference>
<accession>A0A811BNB7</accession>
<dbReference type="InterPro" id="IPR006674">
    <property type="entry name" value="HD_domain"/>
</dbReference>